<dbReference type="GeneID" id="78083969"/>
<dbReference type="AlphaFoldDB" id="F8X569"/>
<gene>
    <name evidence="1" type="ORF">HMPREF9456_03378</name>
</gene>
<dbReference type="EMBL" id="ADLW01000022">
    <property type="protein sequence ID" value="EGK04675.1"/>
    <property type="molecule type" value="Genomic_DNA"/>
</dbReference>
<accession>F8X569</accession>
<dbReference type="eggNOG" id="COG2963">
    <property type="taxonomic scope" value="Bacteria"/>
</dbReference>
<keyword evidence="2" id="KW-1185">Reference proteome</keyword>
<organism evidence="1 2">
    <name type="scientific">Dysgonomonas mossii DSM 22836</name>
    <dbReference type="NCBI Taxonomy" id="742767"/>
    <lineage>
        <taxon>Bacteria</taxon>
        <taxon>Pseudomonadati</taxon>
        <taxon>Bacteroidota</taxon>
        <taxon>Bacteroidia</taxon>
        <taxon>Bacteroidales</taxon>
        <taxon>Dysgonomonadaceae</taxon>
        <taxon>Dysgonomonas</taxon>
    </lineage>
</organism>
<reference evidence="1 2" key="1">
    <citation type="submission" date="2011-04" db="EMBL/GenBank/DDBJ databases">
        <title>The Genome Sequence of Dysgonomonas mossii DSM 22836.</title>
        <authorList>
            <consortium name="The Broad Institute Genome Sequencing Platform"/>
            <person name="Earl A."/>
            <person name="Ward D."/>
            <person name="Feldgarden M."/>
            <person name="Gevers D."/>
            <person name="Pudlo N."/>
            <person name="Martens E."/>
            <person name="Allen-Vercoe E."/>
            <person name="Young S.K."/>
            <person name="Zeng Q."/>
            <person name="Gargeya S."/>
            <person name="Fitzgerald M."/>
            <person name="Haas B."/>
            <person name="Abouelleil A."/>
            <person name="Alvarado L."/>
            <person name="Arachchi H.M."/>
            <person name="Berlin A."/>
            <person name="Brown A."/>
            <person name="Chapman S.B."/>
            <person name="Chen Z."/>
            <person name="Dunbar C."/>
            <person name="Freedman E."/>
            <person name="Gearin G."/>
            <person name="Gellesch M."/>
            <person name="Goldberg J."/>
            <person name="Griggs A."/>
            <person name="Gujja S."/>
            <person name="Heiman D."/>
            <person name="Howarth C."/>
            <person name="Larson L."/>
            <person name="Lui A."/>
            <person name="MacDonald P.J.P."/>
            <person name="Mehta T."/>
            <person name="Montmayeur A."/>
            <person name="Murphy C."/>
            <person name="Neiman D."/>
            <person name="Pearson M."/>
            <person name="Priest M."/>
            <person name="Roberts A."/>
            <person name="Saif S."/>
            <person name="Shea T."/>
            <person name="Shenoy N."/>
            <person name="Sisk P."/>
            <person name="Stolte C."/>
            <person name="Sykes S."/>
            <person name="Yandava C."/>
            <person name="Wortman J."/>
            <person name="Nusbaum C."/>
            <person name="Birren B."/>
        </authorList>
    </citation>
    <scope>NUCLEOTIDE SEQUENCE [LARGE SCALE GENOMIC DNA]</scope>
    <source>
        <strain evidence="1 2">DSM 22836</strain>
    </source>
</reference>
<dbReference type="HOGENOM" id="CLU_120879_1_0_10"/>
<comment type="caution">
    <text evidence="1">The sequence shown here is derived from an EMBL/GenBank/DDBJ whole genome shotgun (WGS) entry which is preliminary data.</text>
</comment>
<sequence length="170" mass="19764">MIDDDKNKVGRPTSFKEEYVELAYKYCLLGATDKDLAQFFEVTETTINNWKNDHTEFFESIKKGKSEADAIIASSLYNRAKGAIINQQQAFKVKTVTYNDKGQKTEIESIEIVNLQQEQPPDTTAGIFWLKNRKPDRWRDKIETQHSGDVNIIWKEEKTYEAKPQTDYND</sequence>
<name>F8X569_9BACT</name>
<evidence type="ECO:0000313" key="2">
    <source>
        <dbReference type="Proteomes" id="UP000006420"/>
    </source>
</evidence>
<proteinExistence type="predicted"/>
<dbReference type="OrthoDB" id="5868871at2"/>
<dbReference type="STRING" id="742767.HMPREF9456_03378"/>
<protein>
    <recommendedName>
        <fullName evidence="3">Terminase</fullName>
    </recommendedName>
</protein>
<evidence type="ECO:0000313" key="1">
    <source>
        <dbReference type="EMBL" id="EGK04675.1"/>
    </source>
</evidence>
<dbReference type="RefSeq" id="WP_006844745.1">
    <property type="nucleotide sequence ID" value="NZ_AQWJ01000014.1"/>
</dbReference>
<evidence type="ECO:0008006" key="3">
    <source>
        <dbReference type="Google" id="ProtNLM"/>
    </source>
</evidence>
<dbReference type="Proteomes" id="UP000006420">
    <property type="component" value="Unassembled WGS sequence"/>
</dbReference>